<accession>A0A0G0H1E7</accession>
<proteinExistence type="predicted"/>
<dbReference type="EMBL" id="LBTI01000028">
    <property type="protein sequence ID" value="KKQ37073.1"/>
    <property type="molecule type" value="Genomic_DNA"/>
</dbReference>
<dbReference type="InterPro" id="IPR013517">
    <property type="entry name" value="FG-GAP"/>
</dbReference>
<sequence length="133" mass="14309">RVVILANNGPGSGWTQTIVGSAPNGGDNHLGTRLSDLDRDGDLDIVSIGYDYPLYVHLWRNDAIVVNQPTPSITPTAKPGDANGDGKVDTADFAIWLTHYNQNTGNAHRDGDFNSSGKVDGIDYAIWLINFGK</sequence>
<dbReference type="AlphaFoldDB" id="A0A0G0H1E7"/>
<evidence type="ECO:0000256" key="1">
    <source>
        <dbReference type="ARBA" id="ARBA00022729"/>
    </source>
</evidence>
<name>A0A0G0H1E7_9BACT</name>
<evidence type="ECO:0000313" key="2">
    <source>
        <dbReference type="EMBL" id="KKQ37073.1"/>
    </source>
</evidence>
<keyword evidence="1" id="KW-0732">Signal</keyword>
<dbReference type="PROSITE" id="PS00018">
    <property type="entry name" value="EF_HAND_1"/>
    <property type="match status" value="1"/>
</dbReference>
<dbReference type="Pfam" id="PF13517">
    <property type="entry name" value="FG-GAP_3"/>
    <property type="match status" value="1"/>
</dbReference>
<gene>
    <name evidence="2" type="ORF">US53_C0028G0001</name>
</gene>
<dbReference type="InterPro" id="IPR018247">
    <property type="entry name" value="EF_Hand_1_Ca_BS"/>
</dbReference>
<feature type="non-terminal residue" evidence="2">
    <location>
        <position position="1"/>
    </location>
</feature>
<dbReference type="SUPFAM" id="SSF69318">
    <property type="entry name" value="Integrin alpha N-terminal domain"/>
    <property type="match status" value="1"/>
</dbReference>
<protein>
    <submittedName>
        <fullName evidence="2">FG-GAP repeat protein</fullName>
    </submittedName>
</protein>
<dbReference type="SUPFAM" id="SSF63446">
    <property type="entry name" value="Type I dockerin domain"/>
    <property type="match status" value="1"/>
</dbReference>
<dbReference type="InterPro" id="IPR028994">
    <property type="entry name" value="Integrin_alpha_N"/>
</dbReference>
<reference evidence="2 3" key="1">
    <citation type="journal article" date="2015" name="Nature">
        <title>rRNA introns, odd ribosomes, and small enigmatic genomes across a large radiation of phyla.</title>
        <authorList>
            <person name="Brown C.T."/>
            <person name="Hug L.A."/>
            <person name="Thomas B.C."/>
            <person name="Sharon I."/>
            <person name="Castelle C.J."/>
            <person name="Singh A."/>
            <person name="Wilkins M.J."/>
            <person name="Williams K.H."/>
            <person name="Banfield J.F."/>
        </authorList>
    </citation>
    <scope>NUCLEOTIDE SEQUENCE [LARGE SCALE GENOMIC DNA]</scope>
</reference>
<dbReference type="GO" id="GO:0000272">
    <property type="term" value="P:polysaccharide catabolic process"/>
    <property type="evidence" value="ECO:0007669"/>
    <property type="project" value="InterPro"/>
</dbReference>
<organism evidence="2 3">
    <name type="scientific">Candidatus Woesebacteria bacterium GW2011_GWA1_37_7</name>
    <dbReference type="NCBI Taxonomy" id="1618545"/>
    <lineage>
        <taxon>Bacteria</taxon>
        <taxon>Candidatus Woeseibacteriota</taxon>
    </lineage>
</organism>
<dbReference type="Gene3D" id="1.10.1330.10">
    <property type="entry name" value="Dockerin domain"/>
    <property type="match status" value="1"/>
</dbReference>
<dbReference type="InterPro" id="IPR036439">
    <property type="entry name" value="Dockerin_dom_sf"/>
</dbReference>
<dbReference type="Proteomes" id="UP000034591">
    <property type="component" value="Unassembled WGS sequence"/>
</dbReference>
<evidence type="ECO:0000313" key="3">
    <source>
        <dbReference type="Proteomes" id="UP000034591"/>
    </source>
</evidence>
<dbReference type="GO" id="GO:0004553">
    <property type="term" value="F:hydrolase activity, hydrolyzing O-glycosyl compounds"/>
    <property type="evidence" value="ECO:0007669"/>
    <property type="project" value="InterPro"/>
</dbReference>
<comment type="caution">
    <text evidence="2">The sequence shown here is derived from an EMBL/GenBank/DDBJ whole genome shotgun (WGS) entry which is preliminary data.</text>
</comment>